<dbReference type="SUPFAM" id="SSF52540">
    <property type="entry name" value="P-loop containing nucleoside triphosphate hydrolases"/>
    <property type="match status" value="1"/>
</dbReference>
<dbReference type="Proteomes" id="UP000683507">
    <property type="component" value="Chromosome"/>
</dbReference>
<gene>
    <name evidence="2" type="ORF">CRYO30217_02699</name>
</gene>
<accession>A0A916JQT7</accession>
<evidence type="ECO:0000313" key="3">
    <source>
        <dbReference type="Proteomes" id="UP000683507"/>
    </source>
</evidence>
<feature type="domain" description="PD-(D/E)XK endonuclease-like" evidence="1">
    <location>
        <begin position="645"/>
        <end position="912"/>
    </location>
</feature>
<dbReference type="RefSeq" id="WP_258542907.1">
    <property type="nucleotide sequence ID" value="NZ_OU015584.1"/>
</dbReference>
<dbReference type="InterPro" id="IPR011335">
    <property type="entry name" value="Restrct_endonuc-II-like"/>
</dbReference>
<dbReference type="KEGG" id="ptan:CRYO30217_02699"/>
<name>A0A916JQT7_9FLAO</name>
<dbReference type="AlphaFoldDB" id="A0A916JQT7"/>
<evidence type="ECO:0000313" key="2">
    <source>
        <dbReference type="EMBL" id="CAG5085247.1"/>
    </source>
</evidence>
<organism evidence="2 3">
    <name type="scientific">Parvicella tangerina</name>
    <dbReference type="NCBI Taxonomy" id="2829795"/>
    <lineage>
        <taxon>Bacteria</taxon>
        <taxon>Pseudomonadati</taxon>
        <taxon>Bacteroidota</taxon>
        <taxon>Flavobacteriia</taxon>
        <taxon>Flavobacteriales</taxon>
        <taxon>Parvicellaceae</taxon>
        <taxon>Parvicella</taxon>
    </lineage>
</organism>
<dbReference type="InterPro" id="IPR038726">
    <property type="entry name" value="PDDEXK_AddAB-type"/>
</dbReference>
<dbReference type="InterPro" id="IPR011604">
    <property type="entry name" value="PDDEXK-like_dom_sf"/>
</dbReference>
<proteinExistence type="predicted"/>
<evidence type="ECO:0000259" key="1">
    <source>
        <dbReference type="Pfam" id="PF12705"/>
    </source>
</evidence>
<protein>
    <recommendedName>
        <fullName evidence="1">PD-(D/E)XK endonuclease-like domain-containing protein</fullName>
    </recommendedName>
</protein>
<sequence>MSRVTFLHEFCEMLLKKHSVEGLSELTIVIPSQRVALYVREELQKLSDKSFWMPQIVPVNQFLEQLHDFTVIDELELVFELYEAYCESFESPDSFDDFLAWAPMIIADFNDIDKYLLDPKQVFRNLQSIKDIESWSFDTEELSDTQKGFLKFWERLGELYQKFHSRLDSKGEITNAQVYRRIAEAPEKYLASLSGYVYFIGFNALSVAEEKIIKFITNSGSGEAVWDVDDHYLSSQIMEAGKFVRKYSGWSKRQEEISSSHIGVDPKMINLYGANSNLQQVSIASQLISNSGEVKAGETALVFADESLLKPMLNVLPESLEQLNVAMGYPLNAASVFVFFEEAIHVQISIERYKSKGFLYYKDFLQVTNQEFFQLFLGNNNLDTSGIQKKINEENYAYLPLDLLLKEFGENSDRISFLFKKANDVVEFVKSFLDFLKEVYGLVEDNVLERESVLALIEVLEKVLTAQLEYKKVEKVTTLRQLTRQMLGNLKVSFLGEPLEGLQLLGLLETRALDFKRVILLSCNEDILPKRSFSNSLMPYDLRLYLGLPTRDDKDAIFAYYFYRLIQRAEYVDLVYNAGEADGLQANEISRYLLQVEEELNQDNIEVNHVVPKLDVDISTKELSTEISKDPFLHQRLLNYFEKGVSASGINQFNTCPKNFVYTQLLGLSKDEEIEEEIELSTYGTIVHEVLENLYKREGELIDKRSIQRMQKNYQGELKKSFDERFPGGNYLTGKNLLLYETAIHTIKKFFASELKVVEEHGVIKVLGLEVKKEKVLEVSTSRGLVKLKIKGLIDRVDQIGNVIRVVDYKTGKVDSLNFKGDWEKVTSYQLQLMTYLYLFDSDSDLASGMISLKQLSKGFQELDYKGLRRFTSEWIATEFNHEFEEYLSNFVERVVTSDFQHNPKSKYCVLC</sequence>
<dbReference type="InterPro" id="IPR027417">
    <property type="entry name" value="P-loop_NTPase"/>
</dbReference>
<dbReference type="Gene3D" id="3.90.320.10">
    <property type="match status" value="1"/>
</dbReference>
<dbReference type="Pfam" id="PF12705">
    <property type="entry name" value="PDDEXK_1"/>
    <property type="match status" value="1"/>
</dbReference>
<reference evidence="2" key="1">
    <citation type="submission" date="2021-04" db="EMBL/GenBank/DDBJ databases">
        <authorList>
            <person name="Rodrigo-Torres L."/>
            <person name="Arahal R. D."/>
            <person name="Lucena T."/>
        </authorList>
    </citation>
    <scope>NUCLEOTIDE SEQUENCE</scope>
    <source>
        <strain evidence="2">AS29M-1</strain>
    </source>
</reference>
<keyword evidence="3" id="KW-1185">Reference proteome</keyword>
<dbReference type="SUPFAM" id="SSF52980">
    <property type="entry name" value="Restriction endonuclease-like"/>
    <property type="match status" value="1"/>
</dbReference>
<dbReference type="EMBL" id="OU015584">
    <property type="protein sequence ID" value="CAG5085247.1"/>
    <property type="molecule type" value="Genomic_DNA"/>
</dbReference>